<reference evidence="3" key="1">
    <citation type="submission" date="2016-10" db="EMBL/GenBank/DDBJ databases">
        <authorList>
            <person name="Varghese N."/>
            <person name="Submissions S."/>
        </authorList>
    </citation>
    <scope>NUCLEOTIDE SEQUENCE [LARGE SCALE GENOMIC DNA]</scope>
    <source>
        <strain evidence="3">KH1P1</strain>
    </source>
</reference>
<dbReference type="AlphaFoldDB" id="A0A1I0G4K4"/>
<evidence type="ECO:0000256" key="1">
    <source>
        <dbReference type="SAM" id="Phobius"/>
    </source>
</evidence>
<keyword evidence="1" id="KW-0472">Membrane</keyword>
<dbReference type="EMBL" id="FOIL01000030">
    <property type="protein sequence ID" value="SET65769.1"/>
    <property type="molecule type" value="Genomic_DNA"/>
</dbReference>
<dbReference type="Proteomes" id="UP000199820">
    <property type="component" value="Unassembled WGS sequence"/>
</dbReference>
<keyword evidence="1" id="KW-0812">Transmembrane</keyword>
<protein>
    <submittedName>
        <fullName evidence="2">Uncharacterized protein</fullName>
    </submittedName>
</protein>
<keyword evidence="3" id="KW-1185">Reference proteome</keyword>
<proteinExistence type="predicted"/>
<dbReference type="OrthoDB" id="2061661at2"/>
<evidence type="ECO:0000313" key="3">
    <source>
        <dbReference type="Proteomes" id="UP000199820"/>
    </source>
</evidence>
<accession>A0A1I0G4K4</accession>
<dbReference type="STRING" id="1526.SAMN02910262_00300"/>
<feature type="transmembrane region" description="Helical" evidence="1">
    <location>
        <begin position="20"/>
        <end position="37"/>
    </location>
</feature>
<organism evidence="2 3">
    <name type="scientific">[Clostridium] aminophilum</name>
    <dbReference type="NCBI Taxonomy" id="1526"/>
    <lineage>
        <taxon>Bacteria</taxon>
        <taxon>Bacillati</taxon>
        <taxon>Bacillota</taxon>
        <taxon>Clostridia</taxon>
        <taxon>Lachnospirales</taxon>
        <taxon>Lachnospiraceae</taxon>
    </lineage>
</organism>
<gene>
    <name evidence="2" type="ORF">SAMN04487771_103026</name>
</gene>
<name>A0A1I0G4K4_9FIRM</name>
<dbReference type="RefSeq" id="WP_074649797.1">
    <property type="nucleotide sequence ID" value="NZ_FOIL01000030.1"/>
</dbReference>
<sequence>MRIRKLRSKRGETIPETLVALLFVTFGSVIFASLVMISKKVISNAETGYQMFMRAHNTMEMRIGGDDPDSEPNLTKDNTIQKINIRSVDSNLAHSMINGTLGASEDISFYRYTPRTQSGGTDTEAASRYPYYFYTVR</sequence>
<evidence type="ECO:0000313" key="2">
    <source>
        <dbReference type="EMBL" id="SET65769.1"/>
    </source>
</evidence>
<keyword evidence="1" id="KW-1133">Transmembrane helix</keyword>